<dbReference type="AlphaFoldDB" id="A0A7R8H5X3"/>
<dbReference type="InterPro" id="IPR012340">
    <property type="entry name" value="NA-bd_OB-fold"/>
</dbReference>
<evidence type="ECO:0000313" key="4">
    <source>
        <dbReference type="Proteomes" id="UP000675881"/>
    </source>
</evidence>
<dbReference type="EMBL" id="HG994582">
    <property type="protein sequence ID" value="CAF2891242.1"/>
    <property type="molecule type" value="Genomic_DNA"/>
</dbReference>
<dbReference type="PANTHER" id="PTHR23355">
    <property type="entry name" value="RIBONUCLEASE"/>
    <property type="match status" value="1"/>
</dbReference>
<organism evidence="3 4">
    <name type="scientific">Lepeophtheirus salmonis</name>
    <name type="common">Salmon louse</name>
    <name type="synonym">Caligus salmonis</name>
    <dbReference type="NCBI Taxonomy" id="72036"/>
    <lineage>
        <taxon>Eukaryota</taxon>
        <taxon>Metazoa</taxon>
        <taxon>Ecdysozoa</taxon>
        <taxon>Arthropoda</taxon>
        <taxon>Crustacea</taxon>
        <taxon>Multicrustacea</taxon>
        <taxon>Hexanauplia</taxon>
        <taxon>Copepoda</taxon>
        <taxon>Siphonostomatoida</taxon>
        <taxon>Caligidae</taxon>
        <taxon>Lepeophtheirus</taxon>
    </lineage>
</organism>
<proteinExistence type="predicted"/>
<dbReference type="GO" id="GO:0003723">
    <property type="term" value="F:RNA binding"/>
    <property type="evidence" value="ECO:0007669"/>
    <property type="project" value="InterPro"/>
</dbReference>
<dbReference type="SUPFAM" id="SSF50249">
    <property type="entry name" value="Nucleic acid-binding proteins"/>
    <property type="match status" value="2"/>
</dbReference>
<dbReference type="InterPro" id="IPR050180">
    <property type="entry name" value="RNR_Ribonuclease"/>
</dbReference>
<dbReference type="InterPro" id="IPR001900">
    <property type="entry name" value="RNase_II/R"/>
</dbReference>
<dbReference type="Gene3D" id="2.40.50.140">
    <property type="entry name" value="Nucleic acid-binding proteins"/>
    <property type="match status" value="1"/>
</dbReference>
<dbReference type="Pfam" id="PF00773">
    <property type="entry name" value="RNB"/>
    <property type="match status" value="1"/>
</dbReference>
<evidence type="ECO:0000259" key="2">
    <source>
        <dbReference type="Pfam" id="PF00773"/>
    </source>
</evidence>
<keyword evidence="4" id="KW-1185">Reference proteome</keyword>
<dbReference type="Proteomes" id="UP000675881">
    <property type="component" value="Chromosome 3"/>
</dbReference>
<dbReference type="GO" id="GO:0006402">
    <property type="term" value="P:mRNA catabolic process"/>
    <property type="evidence" value="ECO:0007669"/>
    <property type="project" value="TreeGrafter"/>
</dbReference>
<evidence type="ECO:0000256" key="1">
    <source>
        <dbReference type="SAM" id="MobiDB-lite"/>
    </source>
</evidence>
<dbReference type="OrthoDB" id="372421at2759"/>
<dbReference type="PANTHER" id="PTHR23355:SF9">
    <property type="entry name" value="DIS3-LIKE EXONUCLEASE 2"/>
    <property type="match status" value="1"/>
</dbReference>
<name>A0A7R8H5X3_LEPSM</name>
<dbReference type="GO" id="GO:0000175">
    <property type="term" value="F:3'-5'-RNA exonuclease activity"/>
    <property type="evidence" value="ECO:0007669"/>
    <property type="project" value="TreeGrafter"/>
</dbReference>
<accession>A0A7R8H5X3</accession>
<feature type="domain" description="RNB" evidence="2">
    <location>
        <begin position="5"/>
        <end position="31"/>
    </location>
</feature>
<evidence type="ECO:0000313" key="3">
    <source>
        <dbReference type="EMBL" id="CAF2891242.1"/>
    </source>
</evidence>
<sequence>MDLLFLFYTHFTSPIRRYADIIVHRLLAAYIGADATYQELLDKKSTQKTLLTTSITVIAWLNMQAEPQQNAIQVLIPKYGLEGTLYLPRNGMDFHFDESIPSQSSSGVTLTLFQKLTVQLSLDSTNVQHEKLILKLVHPVIKGFSVDPSAKVEEDQEEDAHDRLGKRKTLNVNEKKSKRKK</sequence>
<feature type="region of interest" description="Disordered" evidence="1">
    <location>
        <begin position="148"/>
        <end position="181"/>
    </location>
</feature>
<protein>
    <submittedName>
        <fullName evidence="3">(salmon louse) hypothetical protein</fullName>
    </submittedName>
</protein>
<gene>
    <name evidence="3" type="ORF">LSAA_7918</name>
</gene>
<reference evidence="3" key="1">
    <citation type="submission" date="2021-02" db="EMBL/GenBank/DDBJ databases">
        <authorList>
            <person name="Bekaert M."/>
        </authorList>
    </citation>
    <scope>NUCLEOTIDE SEQUENCE</scope>
    <source>
        <strain evidence="3">IoA-00</strain>
    </source>
</reference>